<keyword evidence="7" id="KW-1185">Reference proteome</keyword>
<evidence type="ECO:0000256" key="2">
    <source>
        <dbReference type="ARBA" id="ARBA00022729"/>
    </source>
</evidence>
<dbReference type="Proteomes" id="UP000019116">
    <property type="component" value="Chromosome 5A"/>
</dbReference>
<dbReference type="CDD" id="cd01837">
    <property type="entry name" value="SGNH_plant_lipase_like"/>
    <property type="match status" value="1"/>
</dbReference>
<reference evidence="6" key="1">
    <citation type="submission" date="2018-08" db="EMBL/GenBank/DDBJ databases">
        <authorList>
            <person name="Rossello M."/>
        </authorList>
    </citation>
    <scope>NUCLEOTIDE SEQUENCE [LARGE SCALE GENOMIC DNA]</scope>
    <source>
        <strain evidence="6">cv. Chinese Spring</strain>
    </source>
</reference>
<evidence type="ECO:0000256" key="3">
    <source>
        <dbReference type="ARBA" id="ARBA00022801"/>
    </source>
</evidence>
<dbReference type="PANTHER" id="PTHR22835:SF518">
    <property type="entry name" value="GDSL ESTERASE_LIPASE"/>
    <property type="match status" value="1"/>
</dbReference>
<dbReference type="SMR" id="A0A3B6KNF2"/>
<dbReference type="GeneID" id="123104792"/>
<dbReference type="Gramene" id="TraesCS5A02G358900.1">
    <property type="protein sequence ID" value="TraesCS5A02G358900.1"/>
    <property type="gene ID" value="TraesCS5A02G358900"/>
</dbReference>
<name>A0A3B6KNF2_WHEAT</name>
<gene>
    <name evidence="6" type="primary">LOC123104792</name>
</gene>
<evidence type="ECO:0008006" key="8">
    <source>
        <dbReference type="Google" id="ProtNLM"/>
    </source>
</evidence>
<organism evidence="6">
    <name type="scientific">Triticum aestivum</name>
    <name type="common">Wheat</name>
    <dbReference type="NCBI Taxonomy" id="4565"/>
    <lineage>
        <taxon>Eukaryota</taxon>
        <taxon>Viridiplantae</taxon>
        <taxon>Streptophyta</taxon>
        <taxon>Embryophyta</taxon>
        <taxon>Tracheophyta</taxon>
        <taxon>Spermatophyta</taxon>
        <taxon>Magnoliopsida</taxon>
        <taxon>Liliopsida</taxon>
        <taxon>Poales</taxon>
        <taxon>Poaceae</taxon>
        <taxon>BOP clade</taxon>
        <taxon>Pooideae</taxon>
        <taxon>Triticodae</taxon>
        <taxon>Triticeae</taxon>
        <taxon>Triticinae</taxon>
        <taxon>Triticum</taxon>
    </lineage>
</organism>
<dbReference type="Gene3D" id="3.40.50.1110">
    <property type="entry name" value="SGNH hydrolase"/>
    <property type="match status" value="1"/>
</dbReference>
<dbReference type="OMA" id="SCKGYMR"/>
<dbReference type="STRING" id="4565.A0A3B6KNF2"/>
<dbReference type="EnsemblPlants" id="TraesCS5A02G358900.1">
    <property type="protein sequence ID" value="TraesCS5A02G358900.1"/>
    <property type="gene ID" value="TraesCS5A02G358900"/>
</dbReference>
<reference evidence="6" key="2">
    <citation type="submission" date="2018-10" db="UniProtKB">
        <authorList>
            <consortium name="EnsemblPlants"/>
        </authorList>
    </citation>
    <scope>IDENTIFICATION</scope>
</reference>
<feature type="chain" id="PRO_5043176744" description="GDSL esterase/lipase" evidence="5">
    <location>
        <begin position="29"/>
        <end position="394"/>
    </location>
</feature>
<feature type="signal peptide" evidence="5">
    <location>
        <begin position="1"/>
        <end position="28"/>
    </location>
</feature>
<comment type="similarity">
    <text evidence="1">Belongs to the 'GDSL' lipolytic enzyme family.</text>
</comment>
<dbReference type="InterPro" id="IPR001087">
    <property type="entry name" value="GDSL"/>
</dbReference>
<dbReference type="Gramene" id="TraesPARA_EIv1.0_1544320.1">
    <property type="protein sequence ID" value="TraesPARA_EIv1.0_1544320.1.CDS"/>
    <property type="gene ID" value="TraesPARA_EIv1.0_1544320"/>
</dbReference>
<dbReference type="InterPro" id="IPR035669">
    <property type="entry name" value="SGNH_plant_lipase-like"/>
</dbReference>
<dbReference type="OrthoDB" id="601242at2759"/>
<keyword evidence="3" id="KW-0378">Hydrolase</keyword>
<dbReference type="PANTHER" id="PTHR22835">
    <property type="entry name" value="ZINC FINGER FYVE DOMAIN CONTAINING PROTEIN"/>
    <property type="match status" value="1"/>
</dbReference>
<evidence type="ECO:0000313" key="6">
    <source>
        <dbReference type="EnsemblPlants" id="TraesCS5A02G358900.1"/>
    </source>
</evidence>
<keyword evidence="2 5" id="KW-0732">Signal</keyword>
<evidence type="ECO:0000256" key="4">
    <source>
        <dbReference type="ARBA" id="ARBA00023180"/>
    </source>
</evidence>
<dbReference type="Gramene" id="TraesNOR5A03G02742350.1">
    <property type="protein sequence ID" value="TraesNOR5A03G02742350.1"/>
    <property type="gene ID" value="TraesNOR5A03G02742350"/>
</dbReference>
<dbReference type="Gramene" id="TraesSTA5A03G02709940.1">
    <property type="protein sequence ID" value="TraesSTA5A03G02709940.1"/>
    <property type="gene ID" value="TraesSTA5A03G02709940"/>
</dbReference>
<dbReference type="GO" id="GO:0016788">
    <property type="term" value="F:hydrolase activity, acting on ester bonds"/>
    <property type="evidence" value="ECO:0007669"/>
    <property type="project" value="InterPro"/>
</dbReference>
<dbReference type="Gramene" id="TraesCAD_scaffold_037749_01G000500.1">
    <property type="protein sequence ID" value="TraesCAD_scaffold_037749_01G000500.1"/>
    <property type="gene ID" value="TraesCAD_scaffold_037749_01G000500"/>
</dbReference>
<evidence type="ECO:0000313" key="7">
    <source>
        <dbReference type="Proteomes" id="UP000019116"/>
    </source>
</evidence>
<proteinExistence type="inferred from homology"/>
<dbReference type="AlphaFoldDB" id="A0A3B6KNF2"/>
<accession>A0A3B6KNF2</accession>
<evidence type="ECO:0000256" key="1">
    <source>
        <dbReference type="ARBA" id="ARBA00008668"/>
    </source>
</evidence>
<dbReference type="InterPro" id="IPR036514">
    <property type="entry name" value="SGNH_hydro_sf"/>
</dbReference>
<evidence type="ECO:0000256" key="5">
    <source>
        <dbReference type="SAM" id="SignalP"/>
    </source>
</evidence>
<protein>
    <recommendedName>
        <fullName evidence="8">GDSL esterase/lipase</fullName>
    </recommendedName>
</protein>
<sequence>MKLPSLYSGSSLLMASLVIQLITVVVVASGGGSSTTTTSSTAAAPKKYNAMFTFGDSMDETGNICVASSNKTELNVLTCTHPPYGETYFGRPSCRWCDGRVVVDFVAQALGLPLLPPSKAKGKDFRRGVNMAITGGTAMNFTFYRSLGIENPVWNHGSLDTQIQWFKDLLPSICGTEQSCKGYMRKSLFMFGAYGGNDYNVQLLERGLTPEQAMNYTPKIVGAIADGVEKLIALGAVHVVVPGIFPTGCLPIFLSLLGDGDGDGDLDDAGCLKAYNLLSKYHNWMLRKQVEALQRRHHNSTRLMYADYYGLVYQMVQEPHKFGFSAPFEACCGAGGGKYNFDLSARCGMDGATVACRHPSARLSWDGIHPTEAANKVIAGALLRGPYCTPPILS</sequence>
<dbReference type="Pfam" id="PF00657">
    <property type="entry name" value="Lipase_GDSL"/>
    <property type="match status" value="1"/>
</dbReference>
<dbReference type="RefSeq" id="XP_044382623.1">
    <property type="nucleotide sequence ID" value="XM_044526688.1"/>
</dbReference>
<dbReference type="SUPFAM" id="SSF52266">
    <property type="entry name" value="SGNH hydrolase"/>
    <property type="match status" value="1"/>
</dbReference>
<dbReference type="Gramene" id="TraesCS5A03G0862100.1">
    <property type="protein sequence ID" value="TraesCS5A03G0862100.1.CDS"/>
    <property type="gene ID" value="TraesCS5A03G0862100"/>
</dbReference>
<keyword evidence="4" id="KW-0325">Glycoprotein</keyword>